<evidence type="ECO:0000313" key="6">
    <source>
        <dbReference type="Proteomes" id="UP000053319"/>
    </source>
</evidence>
<dbReference type="EMBL" id="JH719567">
    <property type="protein sequence ID" value="EJF55528.1"/>
    <property type="molecule type" value="Genomic_DNA"/>
</dbReference>
<dbReference type="GO" id="GO:0006338">
    <property type="term" value="P:chromatin remodeling"/>
    <property type="evidence" value="ECO:0007669"/>
    <property type="project" value="UniProtKB-ARBA"/>
</dbReference>
<comment type="subcellular location">
    <subcellularLocation>
        <location evidence="1">Nucleus</location>
    </subcellularLocation>
</comment>
<dbReference type="InterPro" id="IPR000953">
    <property type="entry name" value="Chromo/chromo_shadow_dom"/>
</dbReference>
<sequence length="151" mass="17789">MAERVTKAFTPFKKGDLVWLDAKNIKFFQVPKKFALKRHGPLEIIEVLGPLTYRLKLPAQWKIHDVFHATLLSPYHETKEHGPNFSYPPPDEVEHEEQWEVEAIVGRKKHGRTYRYQVKWKGYPPSENSWEPESNLKNAAELLDTYKKEHP</sequence>
<dbReference type="Proteomes" id="UP000053319">
    <property type="component" value="Unassembled WGS sequence"/>
</dbReference>
<evidence type="ECO:0000256" key="1">
    <source>
        <dbReference type="ARBA" id="ARBA00004123"/>
    </source>
</evidence>
<feature type="compositionally biased region" description="Polar residues" evidence="3">
    <location>
        <begin position="126"/>
        <end position="137"/>
    </location>
</feature>
<dbReference type="SUPFAM" id="SSF54160">
    <property type="entry name" value="Chromo domain-like"/>
    <property type="match status" value="1"/>
</dbReference>
<dbReference type="HOGENOM" id="CLU_000384_6_4_1"/>
<evidence type="ECO:0000313" key="5">
    <source>
        <dbReference type="EMBL" id="EJF55528.1"/>
    </source>
</evidence>
<dbReference type="OrthoDB" id="3218226at2759"/>
<dbReference type="InterPro" id="IPR056924">
    <property type="entry name" value="SH3_Tf2-1"/>
</dbReference>
<keyword evidence="2" id="KW-0539">Nucleus</keyword>
<dbReference type="OMA" id="HEEQWEV"/>
<feature type="non-terminal residue" evidence="5">
    <location>
        <position position="151"/>
    </location>
</feature>
<dbReference type="PANTHER" id="PTHR22812">
    <property type="entry name" value="CHROMOBOX PROTEIN"/>
    <property type="match status" value="1"/>
</dbReference>
<dbReference type="GO" id="GO:0005634">
    <property type="term" value="C:nucleus"/>
    <property type="evidence" value="ECO:0007669"/>
    <property type="project" value="UniProtKB-SubCell"/>
</dbReference>
<protein>
    <submittedName>
        <fullName evidence="5">Chromo domain-like protein</fullName>
    </submittedName>
</protein>
<dbReference type="PROSITE" id="PS50013">
    <property type="entry name" value="CHROMO_2"/>
    <property type="match status" value="1"/>
</dbReference>
<dbReference type="InterPro" id="IPR023780">
    <property type="entry name" value="Chromo_domain"/>
</dbReference>
<dbReference type="Pfam" id="PF24626">
    <property type="entry name" value="SH3_Tf2-1"/>
    <property type="match status" value="1"/>
</dbReference>
<dbReference type="InterPro" id="IPR016197">
    <property type="entry name" value="Chromo-like_dom_sf"/>
</dbReference>
<proteinExistence type="predicted"/>
<evidence type="ECO:0000256" key="3">
    <source>
        <dbReference type="SAM" id="MobiDB-lite"/>
    </source>
</evidence>
<dbReference type="CDD" id="cd00024">
    <property type="entry name" value="CD_CSD"/>
    <property type="match status" value="1"/>
</dbReference>
<dbReference type="InterPro" id="IPR023779">
    <property type="entry name" value="Chromodomain_CS"/>
</dbReference>
<name>R7SI34_DICSQ</name>
<dbReference type="InterPro" id="IPR051219">
    <property type="entry name" value="Heterochromatin_chromo-domain"/>
</dbReference>
<dbReference type="KEGG" id="dsq:DICSQDRAFT_25849"/>
<organism evidence="5 6">
    <name type="scientific">Dichomitus squalens (strain LYAD-421)</name>
    <name type="common">Western red white-rot fungus</name>
    <dbReference type="NCBI Taxonomy" id="732165"/>
    <lineage>
        <taxon>Eukaryota</taxon>
        <taxon>Fungi</taxon>
        <taxon>Dikarya</taxon>
        <taxon>Basidiomycota</taxon>
        <taxon>Agaricomycotina</taxon>
        <taxon>Agaricomycetes</taxon>
        <taxon>Polyporales</taxon>
        <taxon>Polyporaceae</taxon>
        <taxon>Dichomitus</taxon>
    </lineage>
</organism>
<dbReference type="RefSeq" id="XP_007371734.1">
    <property type="nucleotide sequence ID" value="XM_007371672.1"/>
</dbReference>
<dbReference type="PROSITE" id="PS00598">
    <property type="entry name" value="CHROMO_1"/>
    <property type="match status" value="1"/>
</dbReference>
<feature type="region of interest" description="Disordered" evidence="3">
    <location>
        <begin position="126"/>
        <end position="151"/>
    </location>
</feature>
<dbReference type="GeneID" id="18841693"/>
<reference evidence="5 6" key="1">
    <citation type="journal article" date="2012" name="Science">
        <title>The Paleozoic origin of enzymatic lignin decomposition reconstructed from 31 fungal genomes.</title>
        <authorList>
            <person name="Floudas D."/>
            <person name="Binder M."/>
            <person name="Riley R."/>
            <person name="Barry K."/>
            <person name="Blanchette R.A."/>
            <person name="Henrissat B."/>
            <person name="Martinez A.T."/>
            <person name="Otillar R."/>
            <person name="Spatafora J.W."/>
            <person name="Yadav J.S."/>
            <person name="Aerts A."/>
            <person name="Benoit I."/>
            <person name="Boyd A."/>
            <person name="Carlson A."/>
            <person name="Copeland A."/>
            <person name="Coutinho P.M."/>
            <person name="de Vries R.P."/>
            <person name="Ferreira P."/>
            <person name="Findley K."/>
            <person name="Foster B."/>
            <person name="Gaskell J."/>
            <person name="Glotzer D."/>
            <person name="Gorecki P."/>
            <person name="Heitman J."/>
            <person name="Hesse C."/>
            <person name="Hori C."/>
            <person name="Igarashi K."/>
            <person name="Jurgens J.A."/>
            <person name="Kallen N."/>
            <person name="Kersten P."/>
            <person name="Kohler A."/>
            <person name="Kuees U."/>
            <person name="Kumar T.K.A."/>
            <person name="Kuo A."/>
            <person name="LaButti K."/>
            <person name="Larrondo L.F."/>
            <person name="Lindquist E."/>
            <person name="Ling A."/>
            <person name="Lombard V."/>
            <person name="Lucas S."/>
            <person name="Lundell T."/>
            <person name="Martin R."/>
            <person name="McLaughlin D.J."/>
            <person name="Morgenstern I."/>
            <person name="Morin E."/>
            <person name="Murat C."/>
            <person name="Nagy L.G."/>
            <person name="Nolan M."/>
            <person name="Ohm R.A."/>
            <person name="Patyshakuliyeva A."/>
            <person name="Rokas A."/>
            <person name="Ruiz-Duenas F.J."/>
            <person name="Sabat G."/>
            <person name="Salamov A."/>
            <person name="Samejima M."/>
            <person name="Schmutz J."/>
            <person name="Slot J.C."/>
            <person name="St John F."/>
            <person name="Stenlid J."/>
            <person name="Sun H."/>
            <person name="Sun S."/>
            <person name="Syed K."/>
            <person name="Tsang A."/>
            <person name="Wiebenga A."/>
            <person name="Young D."/>
            <person name="Pisabarro A."/>
            <person name="Eastwood D.C."/>
            <person name="Martin F."/>
            <person name="Cullen D."/>
            <person name="Grigoriev I.V."/>
            <person name="Hibbett D.S."/>
        </authorList>
    </citation>
    <scope>NUCLEOTIDE SEQUENCE [LARGE SCALE GENOMIC DNA]</scope>
    <source>
        <strain evidence="5 6">LYAD-421 SS1</strain>
    </source>
</reference>
<dbReference type="AlphaFoldDB" id="R7SI34"/>
<dbReference type="SMART" id="SM00298">
    <property type="entry name" value="CHROMO"/>
    <property type="match status" value="1"/>
</dbReference>
<evidence type="ECO:0000256" key="2">
    <source>
        <dbReference type="ARBA" id="ARBA00023242"/>
    </source>
</evidence>
<dbReference type="Gene3D" id="2.40.50.40">
    <property type="match status" value="1"/>
</dbReference>
<evidence type="ECO:0000259" key="4">
    <source>
        <dbReference type="PROSITE" id="PS50013"/>
    </source>
</evidence>
<feature type="domain" description="Chromo" evidence="4">
    <location>
        <begin position="99"/>
        <end position="151"/>
    </location>
</feature>
<dbReference type="Pfam" id="PF00385">
    <property type="entry name" value="Chromo"/>
    <property type="match status" value="1"/>
</dbReference>
<gene>
    <name evidence="5" type="ORF">DICSQDRAFT_25849</name>
</gene>
<accession>R7SI34</accession>